<evidence type="ECO:0000313" key="9">
    <source>
        <dbReference type="Proteomes" id="UP001610335"/>
    </source>
</evidence>
<dbReference type="PANTHER" id="PTHR15549">
    <property type="entry name" value="PAIRED IMMUNOGLOBULIN-LIKE TYPE 2 RECEPTOR"/>
    <property type="match status" value="1"/>
</dbReference>
<feature type="region of interest" description="Disordered" evidence="5">
    <location>
        <begin position="251"/>
        <end position="299"/>
    </location>
</feature>
<dbReference type="PANTHER" id="PTHR15549:SF26">
    <property type="entry name" value="AXIAL BUDDING PATTERN PROTEIN 2-RELATED"/>
    <property type="match status" value="1"/>
</dbReference>
<feature type="signal peptide" evidence="7">
    <location>
        <begin position="1"/>
        <end position="19"/>
    </location>
</feature>
<evidence type="ECO:0000256" key="2">
    <source>
        <dbReference type="ARBA" id="ARBA00022692"/>
    </source>
</evidence>
<dbReference type="Proteomes" id="UP001610335">
    <property type="component" value="Unassembled WGS sequence"/>
</dbReference>
<evidence type="ECO:0000256" key="3">
    <source>
        <dbReference type="ARBA" id="ARBA00022989"/>
    </source>
</evidence>
<proteinExistence type="predicted"/>
<evidence type="ECO:0000256" key="7">
    <source>
        <dbReference type="SAM" id="SignalP"/>
    </source>
</evidence>
<keyword evidence="2 6" id="KW-0812">Transmembrane</keyword>
<keyword evidence="7" id="KW-0732">Signal</keyword>
<evidence type="ECO:0000256" key="6">
    <source>
        <dbReference type="SAM" id="Phobius"/>
    </source>
</evidence>
<dbReference type="EMBL" id="JBFXLS010000008">
    <property type="protein sequence ID" value="KAL2831791.1"/>
    <property type="molecule type" value="Genomic_DNA"/>
</dbReference>
<feature type="chain" id="PRO_5045713754" description="Mid2 domain-containing protein" evidence="7">
    <location>
        <begin position="20"/>
        <end position="299"/>
    </location>
</feature>
<dbReference type="InterPro" id="IPR051694">
    <property type="entry name" value="Immunoregulatory_rcpt-like"/>
</dbReference>
<keyword evidence="9" id="KW-1185">Reference proteome</keyword>
<evidence type="ECO:0000256" key="1">
    <source>
        <dbReference type="ARBA" id="ARBA00004167"/>
    </source>
</evidence>
<evidence type="ECO:0000313" key="8">
    <source>
        <dbReference type="EMBL" id="KAL2831791.1"/>
    </source>
</evidence>
<feature type="compositionally biased region" description="Pro residues" evidence="5">
    <location>
        <begin position="141"/>
        <end position="150"/>
    </location>
</feature>
<protein>
    <recommendedName>
        <fullName evidence="10">Mid2 domain-containing protein</fullName>
    </recommendedName>
</protein>
<evidence type="ECO:0000256" key="5">
    <source>
        <dbReference type="SAM" id="MobiDB-lite"/>
    </source>
</evidence>
<gene>
    <name evidence="8" type="ORF">BDW59DRAFT_125268</name>
</gene>
<comment type="subcellular location">
    <subcellularLocation>
        <location evidence="1">Membrane</location>
        <topology evidence="1">Single-pass membrane protein</topology>
    </subcellularLocation>
</comment>
<reference evidence="8 9" key="1">
    <citation type="submission" date="2024-07" db="EMBL/GenBank/DDBJ databases">
        <title>Section-level genome sequencing and comparative genomics of Aspergillus sections Usti and Cavernicolus.</title>
        <authorList>
            <consortium name="Lawrence Berkeley National Laboratory"/>
            <person name="Nybo J.L."/>
            <person name="Vesth T.C."/>
            <person name="Theobald S."/>
            <person name="Frisvad J.C."/>
            <person name="Larsen T.O."/>
            <person name="Kjaerboelling I."/>
            <person name="Rothschild-Mancinelli K."/>
            <person name="Lyhne E.K."/>
            <person name="Kogle M.E."/>
            <person name="Barry K."/>
            <person name="Clum A."/>
            <person name="Na H."/>
            <person name="Ledsgaard L."/>
            <person name="Lin J."/>
            <person name="Lipzen A."/>
            <person name="Kuo A."/>
            <person name="Riley R."/>
            <person name="Mondo S."/>
            <person name="LaButti K."/>
            <person name="Haridas S."/>
            <person name="Pangalinan J."/>
            <person name="Salamov A.A."/>
            <person name="Simmons B.A."/>
            <person name="Magnuson J.K."/>
            <person name="Chen J."/>
            <person name="Drula E."/>
            <person name="Henrissat B."/>
            <person name="Wiebenga A."/>
            <person name="Lubbers R.J."/>
            <person name="Gomes A.C."/>
            <person name="Makela M.R."/>
            <person name="Stajich J."/>
            <person name="Grigoriev I.V."/>
            <person name="Mortensen U.H."/>
            <person name="De vries R.P."/>
            <person name="Baker S.E."/>
            <person name="Andersen M.R."/>
        </authorList>
    </citation>
    <scope>NUCLEOTIDE SEQUENCE [LARGE SCALE GENOMIC DNA]</scope>
    <source>
        <strain evidence="8 9">CBS 600.67</strain>
    </source>
</reference>
<name>A0ABR4IVT5_9EURO</name>
<feature type="compositionally biased region" description="Pro residues" evidence="5">
    <location>
        <begin position="252"/>
        <end position="262"/>
    </location>
</feature>
<comment type="caution">
    <text evidence="8">The sequence shown here is derived from an EMBL/GenBank/DDBJ whole genome shotgun (WGS) entry which is preliminary data.</text>
</comment>
<organism evidence="8 9">
    <name type="scientific">Aspergillus cavernicola</name>
    <dbReference type="NCBI Taxonomy" id="176166"/>
    <lineage>
        <taxon>Eukaryota</taxon>
        <taxon>Fungi</taxon>
        <taxon>Dikarya</taxon>
        <taxon>Ascomycota</taxon>
        <taxon>Pezizomycotina</taxon>
        <taxon>Eurotiomycetes</taxon>
        <taxon>Eurotiomycetidae</taxon>
        <taxon>Eurotiales</taxon>
        <taxon>Aspergillaceae</taxon>
        <taxon>Aspergillus</taxon>
        <taxon>Aspergillus subgen. Nidulantes</taxon>
    </lineage>
</organism>
<keyword evidence="4 6" id="KW-0472">Membrane</keyword>
<sequence length="299" mass="31577">MHWNLVTFLPLALLPLVRGQGTVQDLWNLPVAPDYTTNFTAGTSVNISWSSGLVQNFAGYCEDCDVTDVDLWLTSSEYYRRLEPGVNVNTTFSYNWTINIDADDVATSTDWTLRFLPADVAWGENDQEISSSKFNIDPAPEEPSPTPSPSPSSSSTPTPTATTLPGDSGSGSDDSLSTGAKAGIGVGVSAGGLIIIALAFLLWRRLRSLPAKAPDDTAAAAGAYSDFHHPPPPADGIHQLPGAEGYFAAPMAKPPVSAPPSELPVDDTRVVNGGELDAGADGQRVPVELDASTPPETRR</sequence>
<keyword evidence="3 6" id="KW-1133">Transmembrane helix</keyword>
<accession>A0ABR4IVT5</accession>
<feature type="region of interest" description="Disordered" evidence="5">
    <location>
        <begin position="131"/>
        <end position="176"/>
    </location>
</feature>
<feature type="transmembrane region" description="Helical" evidence="6">
    <location>
        <begin position="182"/>
        <end position="203"/>
    </location>
</feature>
<evidence type="ECO:0008006" key="10">
    <source>
        <dbReference type="Google" id="ProtNLM"/>
    </source>
</evidence>
<feature type="compositionally biased region" description="Low complexity" evidence="5">
    <location>
        <begin position="151"/>
        <end position="176"/>
    </location>
</feature>
<evidence type="ECO:0000256" key="4">
    <source>
        <dbReference type="ARBA" id="ARBA00023136"/>
    </source>
</evidence>